<dbReference type="Pfam" id="PF20400">
    <property type="entry name" value="BAR_4"/>
    <property type="match status" value="1"/>
</dbReference>
<feature type="compositionally biased region" description="Low complexity" evidence="2">
    <location>
        <begin position="499"/>
        <end position="509"/>
    </location>
</feature>
<dbReference type="OrthoDB" id="5598057at2759"/>
<feature type="region of interest" description="Disordered" evidence="2">
    <location>
        <begin position="481"/>
        <end position="527"/>
    </location>
</feature>
<organism evidence="4 5">
    <name type="scientific">Crucibulum laeve</name>
    <dbReference type="NCBI Taxonomy" id="68775"/>
    <lineage>
        <taxon>Eukaryota</taxon>
        <taxon>Fungi</taxon>
        <taxon>Dikarya</taxon>
        <taxon>Basidiomycota</taxon>
        <taxon>Agaricomycotina</taxon>
        <taxon>Agaricomycetes</taxon>
        <taxon>Agaricomycetidae</taxon>
        <taxon>Agaricales</taxon>
        <taxon>Agaricineae</taxon>
        <taxon>Nidulariaceae</taxon>
        <taxon>Crucibulum</taxon>
    </lineage>
</organism>
<dbReference type="EMBL" id="ML213617">
    <property type="protein sequence ID" value="TFK35997.1"/>
    <property type="molecule type" value="Genomic_DNA"/>
</dbReference>
<keyword evidence="5" id="KW-1185">Reference proteome</keyword>
<evidence type="ECO:0000313" key="5">
    <source>
        <dbReference type="Proteomes" id="UP000308652"/>
    </source>
</evidence>
<dbReference type="InterPro" id="IPR011993">
    <property type="entry name" value="PH-like_dom_sf"/>
</dbReference>
<dbReference type="InterPro" id="IPR001849">
    <property type="entry name" value="PH_domain"/>
</dbReference>
<reference evidence="4 5" key="1">
    <citation type="journal article" date="2019" name="Nat. Ecol. Evol.">
        <title>Megaphylogeny resolves global patterns of mushroom evolution.</title>
        <authorList>
            <person name="Varga T."/>
            <person name="Krizsan K."/>
            <person name="Foldi C."/>
            <person name="Dima B."/>
            <person name="Sanchez-Garcia M."/>
            <person name="Sanchez-Ramirez S."/>
            <person name="Szollosi G.J."/>
            <person name="Szarkandi J.G."/>
            <person name="Papp V."/>
            <person name="Albert L."/>
            <person name="Andreopoulos W."/>
            <person name="Angelini C."/>
            <person name="Antonin V."/>
            <person name="Barry K.W."/>
            <person name="Bougher N.L."/>
            <person name="Buchanan P."/>
            <person name="Buyck B."/>
            <person name="Bense V."/>
            <person name="Catcheside P."/>
            <person name="Chovatia M."/>
            <person name="Cooper J."/>
            <person name="Damon W."/>
            <person name="Desjardin D."/>
            <person name="Finy P."/>
            <person name="Geml J."/>
            <person name="Haridas S."/>
            <person name="Hughes K."/>
            <person name="Justo A."/>
            <person name="Karasinski D."/>
            <person name="Kautmanova I."/>
            <person name="Kiss B."/>
            <person name="Kocsube S."/>
            <person name="Kotiranta H."/>
            <person name="LaButti K.M."/>
            <person name="Lechner B.E."/>
            <person name="Liimatainen K."/>
            <person name="Lipzen A."/>
            <person name="Lukacs Z."/>
            <person name="Mihaltcheva S."/>
            <person name="Morgado L.N."/>
            <person name="Niskanen T."/>
            <person name="Noordeloos M.E."/>
            <person name="Ohm R.A."/>
            <person name="Ortiz-Santana B."/>
            <person name="Ovrebo C."/>
            <person name="Racz N."/>
            <person name="Riley R."/>
            <person name="Savchenko A."/>
            <person name="Shiryaev A."/>
            <person name="Soop K."/>
            <person name="Spirin V."/>
            <person name="Szebenyi C."/>
            <person name="Tomsovsky M."/>
            <person name="Tulloss R.E."/>
            <person name="Uehling J."/>
            <person name="Grigoriev I.V."/>
            <person name="Vagvolgyi C."/>
            <person name="Papp T."/>
            <person name="Martin F.M."/>
            <person name="Miettinen O."/>
            <person name="Hibbett D.S."/>
            <person name="Nagy L.G."/>
        </authorList>
    </citation>
    <scope>NUCLEOTIDE SEQUENCE [LARGE SCALE GENOMIC DNA]</scope>
    <source>
        <strain evidence="4 5">CBS 166.37</strain>
    </source>
</reference>
<dbReference type="STRING" id="68775.A0A5C3LTW9"/>
<dbReference type="Pfam" id="PF20399">
    <property type="entry name" value="PH_20"/>
    <property type="match status" value="1"/>
</dbReference>
<feature type="region of interest" description="Disordered" evidence="2">
    <location>
        <begin position="1"/>
        <end position="28"/>
    </location>
</feature>
<dbReference type="PANTHER" id="PTHR31941:SF1">
    <property type="entry name" value="CYTOSKELETAL SIGNALING PROTEIN SLM1"/>
    <property type="match status" value="1"/>
</dbReference>
<accession>A0A5C3LTW9</accession>
<feature type="compositionally biased region" description="Polar residues" evidence="2">
    <location>
        <begin position="1"/>
        <end position="20"/>
    </location>
</feature>
<feature type="compositionally biased region" description="Acidic residues" evidence="2">
    <location>
        <begin position="481"/>
        <end position="491"/>
    </location>
</feature>
<evidence type="ECO:0000259" key="3">
    <source>
        <dbReference type="PROSITE" id="PS50003"/>
    </source>
</evidence>
<dbReference type="SMART" id="SM00233">
    <property type="entry name" value="PH"/>
    <property type="match status" value="1"/>
</dbReference>
<dbReference type="Gene3D" id="2.30.29.30">
    <property type="entry name" value="Pleckstrin-homology domain (PH domain)/Phosphotyrosine-binding domain (PTB)"/>
    <property type="match status" value="1"/>
</dbReference>
<dbReference type="Gene3D" id="1.20.1270.60">
    <property type="entry name" value="Arfaptin homology (AH) domain/BAR domain"/>
    <property type="match status" value="1"/>
</dbReference>
<evidence type="ECO:0000313" key="4">
    <source>
        <dbReference type="EMBL" id="TFK35997.1"/>
    </source>
</evidence>
<feature type="region of interest" description="Disordered" evidence="2">
    <location>
        <begin position="394"/>
        <end position="414"/>
    </location>
</feature>
<dbReference type="AlphaFoldDB" id="A0A5C3LTW9"/>
<sequence>MTTTNAHSRVPSSASATQGVSRSKSISKGRRSLGATELLDINPSDVLIERFTGWKAVVKQLIAYFEGVAQIESHTARELSKLANVIQVPFKPGNQFLGEGENGMQDLYQAIRDKTHLVSITHTDLGRTIDTSIVQQLQKLKADIKGHIKNIQNDTGKLAAAVAKEREHSTRLIEDLGRDIATFKNAETTGGRIGTDPYITNQTLARQLQKQVTEENLLQKSIINMQENSQKFEESIIRAVQSSWKTYDEWHARAVSARQETLLGLSTSIAALPTTQEWSTFAERSKDHLLDPKTPLRNPEAVTYPLQDDPSLAPLRTGNLERKQRFTRMWKSGYFVLTPSGFLHEYASSDPNTQGGPGSPPAFSLFLPMCTLGAPSAPNAKSWKFHIEGRKDGSGFGSGSGRRGSGGGSFMRVLSMGGGEKSQHAWSFRAKSREEMMEWWEEMRDKCERYLMASEQVDGVKVGAGRRAVRGLGYAGAGEAVEEGVEGGAESEGERTDGTDATDGTAPPTYAHAHGDEKHAYPGPEEEGYGYTVSPFVFGLNHN</sequence>
<feature type="compositionally biased region" description="Gly residues" evidence="2">
    <location>
        <begin position="394"/>
        <end position="409"/>
    </location>
</feature>
<keyword evidence="1" id="KW-0597">Phosphoprotein</keyword>
<dbReference type="PANTHER" id="PTHR31941">
    <property type="entry name" value="CYTOSKELETAL SIGNALING PROTEIN SLM1"/>
    <property type="match status" value="1"/>
</dbReference>
<evidence type="ECO:0000256" key="1">
    <source>
        <dbReference type="ARBA" id="ARBA00022553"/>
    </source>
</evidence>
<dbReference type="PROSITE" id="PS50003">
    <property type="entry name" value="PH_DOMAIN"/>
    <property type="match status" value="1"/>
</dbReference>
<name>A0A5C3LTW9_9AGAR</name>
<dbReference type="InterPro" id="IPR046869">
    <property type="entry name" value="SLM1/RGC1-like_PH"/>
</dbReference>
<dbReference type="SUPFAM" id="SSF103657">
    <property type="entry name" value="BAR/IMD domain-like"/>
    <property type="match status" value="1"/>
</dbReference>
<dbReference type="InterPro" id="IPR046868">
    <property type="entry name" value="BAR_4"/>
</dbReference>
<dbReference type="SUPFAM" id="SSF50729">
    <property type="entry name" value="PH domain-like"/>
    <property type="match status" value="1"/>
</dbReference>
<dbReference type="Proteomes" id="UP000308652">
    <property type="component" value="Unassembled WGS sequence"/>
</dbReference>
<feature type="domain" description="PH" evidence="3">
    <location>
        <begin position="313"/>
        <end position="448"/>
    </location>
</feature>
<proteinExistence type="predicted"/>
<dbReference type="InterPro" id="IPR027267">
    <property type="entry name" value="AH/BAR_dom_sf"/>
</dbReference>
<gene>
    <name evidence="4" type="ORF">BDQ12DRAFT_655045</name>
</gene>
<protein>
    <recommendedName>
        <fullName evidence="3">PH domain-containing protein</fullName>
    </recommendedName>
</protein>
<evidence type="ECO:0000256" key="2">
    <source>
        <dbReference type="SAM" id="MobiDB-lite"/>
    </source>
</evidence>